<dbReference type="EMBL" id="BPLQ01013462">
    <property type="protein sequence ID" value="GIY72204.1"/>
    <property type="molecule type" value="Genomic_DNA"/>
</dbReference>
<keyword evidence="3" id="KW-1185">Reference proteome</keyword>
<evidence type="ECO:0000256" key="1">
    <source>
        <dbReference type="SAM" id="MobiDB-lite"/>
    </source>
</evidence>
<sequence>MEVRMRPTKIFETPKNGLITPPVLKRAGGTKNRDRKSCSRWGFEEISWLCGRDRNNCGILPPTSKTISNCQVSNRTTCNMGTSVTIFQPDSTTYNW</sequence>
<evidence type="ECO:0000313" key="2">
    <source>
        <dbReference type="EMBL" id="GIY72204.1"/>
    </source>
</evidence>
<proteinExistence type="predicted"/>
<evidence type="ECO:0000313" key="3">
    <source>
        <dbReference type="Proteomes" id="UP001054837"/>
    </source>
</evidence>
<accession>A0AAV4VQJ3</accession>
<reference evidence="2 3" key="1">
    <citation type="submission" date="2021-06" db="EMBL/GenBank/DDBJ databases">
        <title>Caerostris darwini draft genome.</title>
        <authorList>
            <person name="Kono N."/>
            <person name="Arakawa K."/>
        </authorList>
    </citation>
    <scope>NUCLEOTIDE SEQUENCE [LARGE SCALE GENOMIC DNA]</scope>
</reference>
<organism evidence="2 3">
    <name type="scientific">Caerostris darwini</name>
    <dbReference type="NCBI Taxonomy" id="1538125"/>
    <lineage>
        <taxon>Eukaryota</taxon>
        <taxon>Metazoa</taxon>
        <taxon>Ecdysozoa</taxon>
        <taxon>Arthropoda</taxon>
        <taxon>Chelicerata</taxon>
        <taxon>Arachnida</taxon>
        <taxon>Araneae</taxon>
        <taxon>Araneomorphae</taxon>
        <taxon>Entelegynae</taxon>
        <taxon>Araneoidea</taxon>
        <taxon>Araneidae</taxon>
        <taxon>Caerostris</taxon>
    </lineage>
</organism>
<dbReference type="Proteomes" id="UP001054837">
    <property type="component" value="Unassembled WGS sequence"/>
</dbReference>
<gene>
    <name evidence="2" type="ORF">CDAR_218951</name>
</gene>
<dbReference type="AlphaFoldDB" id="A0AAV4VQJ3"/>
<comment type="caution">
    <text evidence="2">The sequence shown here is derived from an EMBL/GenBank/DDBJ whole genome shotgun (WGS) entry which is preliminary data.</text>
</comment>
<feature type="region of interest" description="Disordered" evidence="1">
    <location>
        <begin position="14"/>
        <end position="33"/>
    </location>
</feature>
<name>A0AAV4VQJ3_9ARAC</name>
<protein>
    <submittedName>
        <fullName evidence="2">Uncharacterized protein</fullName>
    </submittedName>
</protein>